<dbReference type="EMBL" id="KN847043">
    <property type="protein sequence ID" value="KIW27754.1"/>
    <property type="molecule type" value="Genomic_DNA"/>
</dbReference>
<dbReference type="InterPro" id="IPR005829">
    <property type="entry name" value="Sugar_transporter_CS"/>
</dbReference>
<feature type="transmembrane region" description="Helical" evidence="8">
    <location>
        <begin position="7"/>
        <end position="34"/>
    </location>
</feature>
<feature type="transmembrane region" description="Helical" evidence="8">
    <location>
        <begin position="54"/>
        <end position="74"/>
    </location>
</feature>
<dbReference type="HOGENOM" id="CLU_001265_30_13_1"/>
<keyword evidence="4 8" id="KW-0812">Transmembrane</keyword>
<dbReference type="Gene3D" id="1.20.1250.20">
    <property type="entry name" value="MFS general substrate transporter like domains"/>
    <property type="match status" value="1"/>
</dbReference>
<evidence type="ECO:0000256" key="1">
    <source>
        <dbReference type="ARBA" id="ARBA00004141"/>
    </source>
</evidence>
<dbReference type="PROSITE" id="PS00217">
    <property type="entry name" value="SUGAR_TRANSPORT_2"/>
    <property type="match status" value="1"/>
</dbReference>
<keyword evidence="3 7" id="KW-0813">Transport</keyword>
<reference evidence="10 11" key="1">
    <citation type="submission" date="2015-01" db="EMBL/GenBank/DDBJ databases">
        <title>The Genome Sequence of Cladophialophora immunda CBS83496.</title>
        <authorList>
            <consortium name="The Broad Institute Genomics Platform"/>
            <person name="Cuomo C."/>
            <person name="de Hoog S."/>
            <person name="Gorbushina A."/>
            <person name="Stielow B."/>
            <person name="Teixiera M."/>
            <person name="Abouelleil A."/>
            <person name="Chapman S.B."/>
            <person name="Priest M."/>
            <person name="Young S.K."/>
            <person name="Wortman J."/>
            <person name="Nusbaum C."/>
            <person name="Birren B."/>
        </authorList>
    </citation>
    <scope>NUCLEOTIDE SEQUENCE [LARGE SCALE GENOMIC DNA]</scope>
    <source>
        <strain evidence="10 11">CBS 83496</strain>
    </source>
</reference>
<evidence type="ECO:0000313" key="10">
    <source>
        <dbReference type="EMBL" id="KIW27754.1"/>
    </source>
</evidence>
<feature type="transmembrane region" description="Helical" evidence="8">
    <location>
        <begin position="401"/>
        <end position="419"/>
    </location>
</feature>
<gene>
    <name evidence="10" type="ORF">PV07_07462</name>
</gene>
<dbReference type="GO" id="GO:0016020">
    <property type="term" value="C:membrane"/>
    <property type="evidence" value="ECO:0007669"/>
    <property type="project" value="UniProtKB-SubCell"/>
</dbReference>
<evidence type="ECO:0000256" key="7">
    <source>
        <dbReference type="RuleBase" id="RU003346"/>
    </source>
</evidence>
<dbReference type="InterPro" id="IPR036259">
    <property type="entry name" value="MFS_trans_sf"/>
</dbReference>
<dbReference type="OrthoDB" id="6612291at2759"/>
<dbReference type="NCBIfam" id="TIGR00879">
    <property type="entry name" value="SP"/>
    <property type="match status" value="1"/>
</dbReference>
<dbReference type="FunFam" id="1.20.1250.20:FF:000134">
    <property type="entry name" value="MFS sugar transporter protein"/>
    <property type="match status" value="1"/>
</dbReference>
<evidence type="ECO:0000313" key="11">
    <source>
        <dbReference type="Proteomes" id="UP000054466"/>
    </source>
</evidence>
<feature type="transmembrane region" description="Helical" evidence="8">
    <location>
        <begin position="143"/>
        <end position="165"/>
    </location>
</feature>
<dbReference type="InterPro" id="IPR020846">
    <property type="entry name" value="MFS_dom"/>
</dbReference>
<feature type="transmembrane region" description="Helical" evidence="8">
    <location>
        <begin position="360"/>
        <end position="380"/>
    </location>
</feature>
<evidence type="ECO:0000256" key="4">
    <source>
        <dbReference type="ARBA" id="ARBA00022692"/>
    </source>
</evidence>
<feature type="transmembrane region" description="Helical" evidence="8">
    <location>
        <begin position="266"/>
        <end position="289"/>
    </location>
</feature>
<dbReference type="SUPFAM" id="SSF103473">
    <property type="entry name" value="MFS general substrate transporter"/>
    <property type="match status" value="1"/>
</dbReference>
<feature type="transmembrane region" description="Helical" evidence="8">
    <location>
        <begin position="109"/>
        <end position="131"/>
    </location>
</feature>
<organism evidence="10 11">
    <name type="scientific">Cladophialophora immunda</name>
    <dbReference type="NCBI Taxonomy" id="569365"/>
    <lineage>
        <taxon>Eukaryota</taxon>
        <taxon>Fungi</taxon>
        <taxon>Dikarya</taxon>
        <taxon>Ascomycota</taxon>
        <taxon>Pezizomycotina</taxon>
        <taxon>Eurotiomycetes</taxon>
        <taxon>Chaetothyriomycetidae</taxon>
        <taxon>Chaetothyriales</taxon>
        <taxon>Herpotrichiellaceae</taxon>
        <taxon>Cladophialophora</taxon>
    </lineage>
</organism>
<keyword evidence="5 8" id="KW-1133">Transmembrane helix</keyword>
<feature type="transmembrane region" description="Helical" evidence="8">
    <location>
        <begin position="301"/>
        <end position="320"/>
    </location>
</feature>
<dbReference type="PANTHER" id="PTHR48022:SF11">
    <property type="entry name" value="MONOSACCHARIDE TRANSPORTER (HXT8), PUTATIVE (AFU_ORTHOLOGUE AFUA_2G08120)-RELATED"/>
    <property type="match status" value="1"/>
</dbReference>
<evidence type="ECO:0000256" key="6">
    <source>
        <dbReference type="ARBA" id="ARBA00023136"/>
    </source>
</evidence>
<dbReference type="AlphaFoldDB" id="A0A0D2CVQ6"/>
<feature type="domain" description="Major facilitator superfamily (MFS) profile" evidence="9">
    <location>
        <begin position="12"/>
        <end position="454"/>
    </location>
</feature>
<dbReference type="PANTHER" id="PTHR48022">
    <property type="entry name" value="PLASTIDIC GLUCOSE TRANSPORTER 4"/>
    <property type="match status" value="1"/>
</dbReference>
<dbReference type="Pfam" id="PF00083">
    <property type="entry name" value="Sugar_tr"/>
    <property type="match status" value="1"/>
</dbReference>
<dbReference type="Proteomes" id="UP000054466">
    <property type="component" value="Unassembled WGS sequence"/>
</dbReference>
<protein>
    <recommendedName>
        <fullName evidence="9">Major facilitator superfamily (MFS) profile domain-containing protein</fullName>
    </recommendedName>
</protein>
<dbReference type="VEuPathDB" id="FungiDB:PV07_07462"/>
<feature type="transmembrane region" description="Helical" evidence="8">
    <location>
        <begin position="332"/>
        <end position="354"/>
    </location>
</feature>
<evidence type="ECO:0000259" key="9">
    <source>
        <dbReference type="PROSITE" id="PS50850"/>
    </source>
</evidence>
<dbReference type="GeneID" id="27346656"/>
<evidence type="ECO:0000256" key="3">
    <source>
        <dbReference type="ARBA" id="ARBA00022448"/>
    </source>
</evidence>
<dbReference type="GO" id="GO:0005351">
    <property type="term" value="F:carbohydrate:proton symporter activity"/>
    <property type="evidence" value="ECO:0007669"/>
    <property type="project" value="TreeGrafter"/>
</dbReference>
<evidence type="ECO:0000256" key="8">
    <source>
        <dbReference type="SAM" id="Phobius"/>
    </source>
</evidence>
<feature type="transmembrane region" description="Helical" evidence="8">
    <location>
        <begin position="431"/>
        <end position="450"/>
    </location>
</feature>
<dbReference type="PROSITE" id="PS50850">
    <property type="entry name" value="MFS"/>
    <property type="match status" value="1"/>
</dbReference>
<dbReference type="RefSeq" id="XP_016247970.1">
    <property type="nucleotide sequence ID" value="XM_016394551.1"/>
</dbReference>
<dbReference type="InterPro" id="IPR003663">
    <property type="entry name" value="Sugar/inositol_transpt"/>
</dbReference>
<sequence>MRESRSWLNVAIVLFVCLGSISYGYSASIIATTLGQPQFLAYMDLLPSNPQANALIGATNGLFQTGGLFGALAIGPFADKFSRRGSIAIASSTLVFGGALQAASQNVGMYLAFRFITGFGVGLIVGSVPLYQSEVSPPHSRGLLVGLHGVLLALGYSLAGWVGYACYTMKGNMQWRLPLGLQCVPPGLLLLGIYTLPESPRWLVQHGKLEQARSVLHRIHHDAADPEGAFAEKEFYDIKAQCELENTTGAGTWKSLFTGKHNLKRLALGFGTMFGQQCTGTIVINNYGVTLYSNVGFSGRQALALTAGWVTVAIPCNMITSLFIDRLGRVRFLLIGFIGVVCVLIGECVTLSVLEHRTSFSLSCLAIFFLFGHIFFCATCNDATTYIYSSEIFPTHLRAKGLSVSLAGLFLASLTYTQAASSAFAAIGWRYYLLFLCLSAIMVVIIYFFFPETKGLSLEEMSRVFGDPVAVDESGGAEAAAEIKESVEMKA</sequence>
<dbReference type="PRINTS" id="PR00171">
    <property type="entry name" value="SUGRTRNSPORT"/>
</dbReference>
<keyword evidence="6 8" id="KW-0472">Membrane</keyword>
<accession>A0A0D2CVQ6</accession>
<evidence type="ECO:0000256" key="5">
    <source>
        <dbReference type="ARBA" id="ARBA00022989"/>
    </source>
</evidence>
<proteinExistence type="inferred from homology"/>
<dbReference type="InterPro" id="IPR005828">
    <property type="entry name" value="MFS_sugar_transport-like"/>
</dbReference>
<keyword evidence="11" id="KW-1185">Reference proteome</keyword>
<comment type="similarity">
    <text evidence="2 7">Belongs to the major facilitator superfamily. Sugar transporter (TC 2.A.1.1) family.</text>
</comment>
<evidence type="ECO:0000256" key="2">
    <source>
        <dbReference type="ARBA" id="ARBA00010992"/>
    </source>
</evidence>
<name>A0A0D2CVQ6_9EURO</name>
<dbReference type="InterPro" id="IPR050360">
    <property type="entry name" value="MFS_Sugar_Transporters"/>
</dbReference>
<comment type="subcellular location">
    <subcellularLocation>
        <location evidence="1">Membrane</location>
        <topology evidence="1">Multi-pass membrane protein</topology>
    </subcellularLocation>
</comment>